<evidence type="ECO:0000313" key="1">
    <source>
        <dbReference type="EMBL" id="ORZ31931.1"/>
    </source>
</evidence>
<sequence length="184" mass="19537">TPHVTPARPVAFNQHTATAMRDGHARPRQPMLALPVAPEGAINHAQNTLLGFGDQSANHIQASLTDTTSLLIDHSFGSVNDTIAVPVQDCIAQHAASIKAIAVREEHVLRTVDKACTTYAVERSRIVSELESLLAVLKRETAGAAEPDKVVDAIASDYAAQVEQLANAATVAAHGRLASFLPKR</sequence>
<keyword evidence="2" id="KW-1185">Reference proteome</keyword>
<accession>A0A1Y2HDE6</accession>
<evidence type="ECO:0000313" key="2">
    <source>
        <dbReference type="Proteomes" id="UP000193411"/>
    </source>
</evidence>
<proteinExistence type="predicted"/>
<dbReference type="Proteomes" id="UP000193411">
    <property type="component" value="Unassembled WGS sequence"/>
</dbReference>
<dbReference type="EMBL" id="MCFL01000053">
    <property type="protein sequence ID" value="ORZ31931.1"/>
    <property type="molecule type" value="Genomic_DNA"/>
</dbReference>
<gene>
    <name evidence="1" type="ORF">BCR44DRAFT_1441356</name>
</gene>
<feature type="non-terminal residue" evidence="1">
    <location>
        <position position="1"/>
    </location>
</feature>
<dbReference type="AlphaFoldDB" id="A0A1Y2HDE6"/>
<protein>
    <submittedName>
        <fullName evidence="1">Uncharacterized protein</fullName>
    </submittedName>
</protein>
<organism evidence="1 2">
    <name type="scientific">Catenaria anguillulae PL171</name>
    <dbReference type="NCBI Taxonomy" id="765915"/>
    <lineage>
        <taxon>Eukaryota</taxon>
        <taxon>Fungi</taxon>
        <taxon>Fungi incertae sedis</taxon>
        <taxon>Blastocladiomycota</taxon>
        <taxon>Blastocladiomycetes</taxon>
        <taxon>Blastocladiales</taxon>
        <taxon>Catenariaceae</taxon>
        <taxon>Catenaria</taxon>
    </lineage>
</organism>
<reference evidence="1 2" key="1">
    <citation type="submission" date="2016-07" db="EMBL/GenBank/DDBJ databases">
        <title>Pervasive Adenine N6-methylation of Active Genes in Fungi.</title>
        <authorList>
            <consortium name="DOE Joint Genome Institute"/>
            <person name="Mondo S.J."/>
            <person name="Dannebaum R.O."/>
            <person name="Kuo R.C."/>
            <person name="Labutti K."/>
            <person name="Haridas S."/>
            <person name="Kuo A."/>
            <person name="Salamov A."/>
            <person name="Ahrendt S.R."/>
            <person name="Lipzen A."/>
            <person name="Sullivan W."/>
            <person name="Andreopoulos W.B."/>
            <person name="Clum A."/>
            <person name="Lindquist E."/>
            <person name="Daum C."/>
            <person name="Ramamoorthy G.K."/>
            <person name="Gryganskyi A."/>
            <person name="Culley D."/>
            <person name="Magnuson J.K."/>
            <person name="James T.Y."/>
            <person name="O'Malley M.A."/>
            <person name="Stajich J.E."/>
            <person name="Spatafora J.W."/>
            <person name="Visel A."/>
            <person name="Grigoriev I.V."/>
        </authorList>
    </citation>
    <scope>NUCLEOTIDE SEQUENCE [LARGE SCALE GENOMIC DNA]</scope>
    <source>
        <strain evidence="1 2">PL171</strain>
    </source>
</reference>
<comment type="caution">
    <text evidence="1">The sequence shown here is derived from an EMBL/GenBank/DDBJ whole genome shotgun (WGS) entry which is preliminary data.</text>
</comment>
<name>A0A1Y2HDE6_9FUNG</name>